<dbReference type="EMBL" id="CP012661">
    <property type="protein sequence ID" value="AMY70054.1"/>
    <property type="molecule type" value="Genomic_DNA"/>
</dbReference>
<dbReference type="STRING" id="1335048.AKL17_2816"/>
<dbReference type="FunFam" id="3.40.605.10:FF:000026">
    <property type="entry name" value="Aldehyde dehydrogenase, putative"/>
    <property type="match status" value="1"/>
</dbReference>
<dbReference type="InterPro" id="IPR016160">
    <property type="entry name" value="Ald_DH_CS_CYS"/>
</dbReference>
<feature type="modified residue" description="Cysteine sulfenic acid (-SOH)" evidence="7">
    <location>
        <position position="285"/>
    </location>
</feature>
<dbReference type="KEGG" id="daa:AKL17_2816"/>
<feature type="active site" description="Proton acceptor" evidence="7">
    <location>
        <position position="251"/>
    </location>
</feature>
<dbReference type="SUPFAM" id="SSF53720">
    <property type="entry name" value="ALDH-like"/>
    <property type="match status" value="1"/>
</dbReference>
<keyword evidence="2 7" id="KW-0479">Metal-binding</keyword>
<evidence type="ECO:0000256" key="3">
    <source>
        <dbReference type="ARBA" id="ARBA00022958"/>
    </source>
</evidence>
<dbReference type="GO" id="GO:0046872">
    <property type="term" value="F:metal ion binding"/>
    <property type="evidence" value="ECO:0007669"/>
    <property type="project" value="UniProtKB-KW"/>
</dbReference>
<keyword evidence="4 7" id="KW-0560">Oxidoreductase</keyword>
<comment type="subunit">
    <text evidence="7">Dimer of dimers.</text>
</comment>
<dbReference type="GO" id="GO:0019285">
    <property type="term" value="P:glycine betaine biosynthetic process from choline"/>
    <property type="evidence" value="ECO:0007669"/>
    <property type="project" value="UniProtKB-UniRule"/>
</dbReference>
<keyword evidence="12" id="KW-1185">Reference proteome</keyword>
<dbReference type="PROSITE" id="PS00687">
    <property type="entry name" value="ALDEHYDE_DEHYDR_GLU"/>
    <property type="match status" value="1"/>
</dbReference>
<feature type="binding site" description="covalent" evidence="7">
    <location>
        <position position="285"/>
    </location>
    <ligand>
        <name>NAD(+)</name>
        <dbReference type="ChEBI" id="CHEBI:57540"/>
    </ligand>
</feature>
<feature type="binding site" evidence="7">
    <location>
        <position position="453"/>
    </location>
    <ligand>
        <name>K(+)</name>
        <dbReference type="ChEBI" id="CHEBI:29103"/>
        <label>2</label>
    </ligand>
</feature>
<feature type="binding site" evidence="7">
    <location>
        <position position="95"/>
    </location>
    <ligand>
        <name>K(+)</name>
        <dbReference type="ChEBI" id="CHEBI:29103"/>
        <label>1</label>
    </ligand>
</feature>
<proteinExistence type="inferred from homology"/>
<accession>A0A159Z6I6</accession>
<dbReference type="Gene3D" id="3.40.309.10">
    <property type="entry name" value="Aldehyde Dehydrogenase, Chain A, domain 2"/>
    <property type="match status" value="1"/>
</dbReference>
<keyword evidence="7" id="KW-0521">NADP</keyword>
<feature type="binding site" evidence="7">
    <location>
        <position position="29"/>
    </location>
    <ligand>
        <name>K(+)</name>
        <dbReference type="ChEBI" id="CHEBI:29103"/>
        <label>1</label>
    </ligand>
</feature>
<feature type="active site" description="Charge relay system" evidence="7">
    <location>
        <position position="460"/>
    </location>
</feature>
<reference evidence="11 12" key="1">
    <citation type="submission" date="2015-09" db="EMBL/GenBank/DDBJ databases">
        <title>Complete genome sequence of Defluviimonas alba cai42t isolated from an oilfield in Xinjiang.</title>
        <authorList>
            <person name="Geng S."/>
            <person name="Pan X."/>
            <person name="Wu X."/>
        </authorList>
    </citation>
    <scope>NUCLEOTIDE SEQUENCE [LARGE SCALE GENOMIC DNA]</scope>
    <source>
        <strain evidence="12">cai42</strain>
    </source>
</reference>
<dbReference type="FunFam" id="3.40.309.10:FF:000012">
    <property type="entry name" value="Betaine aldehyde dehydrogenase"/>
    <property type="match status" value="1"/>
</dbReference>
<evidence type="ECO:0000256" key="9">
    <source>
        <dbReference type="RuleBase" id="RU003345"/>
    </source>
</evidence>
<dbReference type="UniPathway" id="UPA00529">
    <property type="reaction ID" value="UER00386"/>
</dbReference>
<organism evidence="11 12">
    <name type="scientific">Frigidibacter mobilis</name>
    <dbReference type="NCBI Taxonomy" id="1335048"/>
    <lineage>
        <taxon>Bacteria</taxon>
        <taxon>Pseudomonadati</taxon>
        <taxon>Pseudomonadota</taxon>
        <taxon>Alphaproteobacteria</taxon>
        <taxon>Rhodobacterales</taxon>
        <taxon>Paracoccaceae</taxon>
        <taxon>Frigidibacter</taxon>
    </lineage>
</organism>
<feature type="active site" description="Nucleophile" evidence="7">
    <location>
        <position position="285"/>
    </location>
</feature>
<dbReference type="AlphaFoldDB" id="A0A159Z6I6"/>
<comment type="pathway">
    <text evidence="7">Amine and polyamine biosynthesis; betaine biosynthesis via choline pathway; betaine from betaine aldehyde: step 1/1.</text>
</comment>
<dbReference type="EC" id="1.2.1.8" evidence="7"/>
<comment type="similarity">
    <text evidence="1 7 9">Belongs to the aldehyde dehydrogenase family.</text>
</comment>
<evidence type="ECO:0000256" key="6">
    <source>
        <dbReference type="ARBA" id="ARBA00023097"/>
    </source>
</evidence>
<feature type="binding site" evidence="7">
    <location>
        <position position="245"/>
    </location>
    <ligand>
        <name>K(+)</name>
        <dbReference type="ChEBI" id="CHEBI:29103"/>
        <label>2</label>
    </ligand>
</feature>
<dbReference type="NCBIfam" id="TIGR01804">
    <property type="entry name" value="BADH"/>
    <property type="match status" value="1"/>
</dbReference>
<protein>
    <recommendedName>
        <fullName evidence="7">Betaine aldehyde dehydrogenase</fullName>
        <shortName evidence="7">BADH</shortName>
        <ecNumber evidence="7">1.2.1.8</ecNumber>
    </recommendedName>
</protein>
<dbReference type="Proteomes" id="UP000076128">
    <property type="component" value="Chromosome"/>
</dbReference>
<evidence type="ECO:0000256" key="8">
    <source>
        <dbReference type="PROSITE-ProRule" id="PRU10007"/>
    </source>
</evidence>
<feature type="domain" description="Aldehyde dehydrogenase" evidence="10">
    <location>
        <begin position="18"/>
        <end position="475"/>
    </location>
</feature>
<comment type="function">
    <text evidence="7">Involved in the biosynthesis of the osmoprotectant glycine betaine. Catalyzes the irreversible oxidation of betaine aldehyde to the corresponding acid.</text>
</comment>
<dbReference type="InterPro" id="IPR015590">
    <property type="entry name" value="Aldehyde_DH_dom"/>
</dbReference>
<dbReference type="InterPro" id="IPR016161">
    <property type="entry name" value="Ald_DH/histidinol_DH"/>
</dbReference>
<feature type="binding site" evidence="7">
    <location>
        <position position="253"/>
    </location>
    <ligand>
        <name>NAD(+)</name>
        <dbReference type="ChEBI" id="CHEBI:57540"/>
    </ligand>
</feature>
<dbReference type="HAMAP" id="MF_00804">
    <property type="entry name" value="BADH"/>
    <property type="match status" value="1"/>
</dbReference>
<feature type="binding site" evidence="7">
    <location>
        <begin position="151"/>
        <end position="153"/>
    </location>
    <ligand>
        <name>NAD(+)</name>
        <dbReference type="ChEBI" id="CHEBI:57540"/>
    </ligand>
</feature>
<dbReference type="Pfam" id="PF00171">
    <property type="entry name" value="Aldedh"/>
    <property type="match status" value="1"/>
</dbReference>
<evidence type="ECO:0000256" key="5">
    <source>
        <dbReference type="ARBA" id="ARBA00023027"/>
    </source>
</evidence>
<dbReference type="PANTHER" id="PTHR11699">
    <property type="entry name" value="ALDEHYDE DEHYDROGENASE-RELATED"/>
    <property type="match status" value="1"/>
</dbReference>
<gene>
    <name evidence="7" type="primary">betB</name>
    <name evidence="11" type="ORF">AKL17_2816</name>
</gene>
<sequence>MTLIAQPTASHFIDGAYVEDSAGAAFDVIFPGTGEVIARLHEATPAIIEAALASAARAQKEWAARKPVERARILHRAAALIRERNAELSALETLDTGKPIQETLVADASSGADALEYFAGLAPTVTGETMPLGRDFVYTVREPLGVCVGIGAWNYPTQIACWKSAPALAFGNAMLFKPSETTPLCTLKLAEIYIEAGLPAGLFNVVQGKGAVGASLVTDPRVAKVSLTGSVPTGRRVYAAAAEGIRHVTMELGGKSPLIVFDDADIEDAVGAAMLGNFYSSGQICSNGTRVFVQDGIKERFLDRLKARTESIILGDPREEATQMGPLVSAAQLEKVAAYVAAGQAEGARLVTGGARVLLNSGYYIQPTVFADVTDDMSIAREEIFGPVMAVLDFGSEEEVLARANATEFGLAAGVFTRDLARGHRMAAGLEAGTCWINAYNLTPVEAPFGGVKQSGVGRENSRAAIEHYTQVKSVYVGMGPVDAPY</sequence>
<keyword evidence="3 7" id="KW-0630">Potassium</keyword>
<feature type="binding site" evidence="7">
    <location>
        <position position="383"/>
    </location>
    <ligand>
        <name>NAD(+)</name>
        <dbReference type="ChEBI" id="CHEBI:57540"/>
    </ligand>
</feature>
<dbReference type="GO" id="GO:0008802">
    <property type="term" value="F:betaine-aldehyde dehydrogenase (NAD+) activity"/>
    <property type="evidence" value="ECO:0007669"/>
    <property type="project" value="UniProtKB-UniRule"/>
</dbReference>
<dbReference type="Gene3D" id="3.40.605.10">
    <property type="entry name" value="Aldehyde Dehydrogenase, Chain A, domain 1"/>
    <property type="match status" value="1"/>
</dbReference>
<evidence type="ECO:0000313" key="11">
    <source>
        <dbReference type="EMBL" id="AMY70054.1"/>
    </source>
</evidence>
<dbReference type="NCBIfam" id="NF009725">
    <property type="entry name" value="PRK13252.1"/>
    <property type="match status" value="1"/>
</dbReference>
<dbReference type="FunFam" id="3.40.605.10:FF:000007">
    <property type="entry name" value="NAD/NADP-dependent betaine aldehyde dehydrogenase"/>
    <property type="match status" value="1"/>
</dbReference>
<comment type="caution">
    <text evidence="7">Lacks conserved residue(s) required for the propagation of feature annotation.</text>
</comment>
<evidence type="ECO:0000256" key="7">
    <source>
        <dbReference type="HAMAP-Rule" id="MF_00804"/>
    </source>
</evidence>
<dbReference type="InterPro" id="IPR011264">
    <property type="entry name" value="BADH"/>
</dbReference>
<comment type="catalytic activity">
    <reaction evidence="7">
        <text>betaine aldehyde + NAD(+) + H2O = glycine betaine + NADH + 2 H(+)</text>
        <dbReference type="Rhea" id="RHEA:15305"/>
        <dbReference type="ChEBI" id="CHEBI:15377"/>
        <dbReference type="ChEBI" id="CHEBI:15378"/>
        <dbReference type="ChEBI" id="CHEBI:15710"/>
        <dbReference type="ChEBI" id="CHEBI:17750"/>
        <dbReference type="ChEBI" id="CHEBI:57540"/>
        <dbReference type="ChEBI" id="CHEBI:57945"/>
        <dbReference type="EC" id="1.2.1.8"/>
    </reaction>
</comment>
<evidence type="ECO:0000256" key="1">
    <source>
        <dbReference type="ARBA" id="ARBA00009986"/>
    </source>
</evidence>
<feature type="binding site" evidence="7">
    <location>
        <begin position="177"/>
        <end position="180"/>
    </location>
    <ligand>
        <name>NAD(+)</name>
        <dbReference type="ChEBI" id="CHEBI:57540"/>
    </ligand>
</feature>
<dbReference type="InterPro" id="IPR016162">
    <property type="entry name" value="Ald_DH_N"/>
</dbReference>
<dbReference type="PROSITE" id="PS00070">
    <property type="entry name" value="ALDEHYDE_DEHYDR_CYS"/>
    <property type="match status" value="1"/>
</dbReference>
<dbReference type="InterPro" id="IPR029510">
    <property type="entry name" value="Ald_DH_CS_GLU"/>
</dbReference>
<evidence type="ECO:0000313" key="12">
    <source>
        <dbReference type="Proteomes" id="UP000076128"/>
    </source>
</evidence>
<dbReference type="PATRIC" id="fig|1335048.3.peg.2930"/>
<keyword evidence="6 7" id="KW-0558">Oxidation</keyword>
<comment type="cofactor">
    <cofactor evidence="7">
        <name>K(+)</name>
        <dbReference type="ChEBI" id="CHEBI:29103"/>
    </cofactor>
    <text evidence="7">Binds 2 potassium ions per subunit.</text>
</comment>
<evidence type="ECO:0000259" key="10">
    <source>
        <dbReference type="Pfam" id="PF00171"/>
    </source>
</evidence>
<keyword evidence="5 7" id="KW-0520">NAD</keyword>
<dbReference type="InterPro" id="IPR016163">
    <property type="entry name" value="Ald_DH_C"/>
</dbReference>
<evidence type="ECO:0000256" key="2">
    <source>
        <dbReference type="ARBA" id="ARBA00022723"/>
    </source>
</evidence>
<feature type="active site" evidence="8">
    <location>
        <position position="251"/>
    </location>
</feature>
<evidence type="ECO:0000256" key="4">
    <source>
        <dbReference type="ARBA" id="ARBA00023002"/>
    </source>
</evidence>
<name>A0A159Z6I6_9RHOB</name>
<feature type="active site" description="Charge relay system" evidence="7">
    <location>
        <position position="163"/>
    </location>
</feature>
<feature type="binding site" evidence="7">
    <location>
        <position position="456"/>
    </location>
    <ligand>
        <name>K(+)</name>
        <dbReference type="ChEBI" id="CHEBI:29103"/>
        <label>2</label>
    </ligand>
</feature>